<dbReference type="HAMAP" id="MF_00902">
    <property type="entry name" value="TatC"/>
    <property type="match status" value="1"/>
</dbReference>
<proteinExistence type="inferred from homology"/>
<feature type="transmembrane region" description="Helical" evidence="7">
    <location>
        <begin position="12"/>
        <end position="34"/>
    </location>
</feature>
<dbReference type="PANTHER" id="PTHR30371">
    <property type="entry name" value="SEC-INDEPENDENT PROTEIN TRANSLOCASE PROTEIN TATC"/>
    <property type="match status" value="1"/>
</dbReference>
<keyword evidence="2 7" id="KW-0812">Transmembrane</keyword>
<gene>
    <name evidence="7" type="primary">tatC</name>
    <name evidence="9" type="ORF">IW245_003530</name>
</gene>
<name>A0A8J7GG98_9ACTN</name>
<sequence>MEHLRELRNRLFKAFLGIVAGFIAIYALNLHAWILHQLQRPYNDLFPGGNGPDMLQLGVGDVFLLKLKVAMWAGLVISAPVWLYQIWAFVAPGLHKKERRWAYLFVAAATPLFLAGAFLAYMVVGKGLAFLLPAHEEHLTNSLELTRYVSWVTNFMLIFGVAFEFPLLAVMLNFAGLVSAKKMLSWWRTVVFLFFCFSAIATPTPDPFVMSGLAICLSAMYFIAIGIAWLNDRRRKRRTGESDYSNLDDDEAAPLDYRPEPVAEPEPVPEPERIDRRSRFDDSI</sequence>
<keyword evidence="6 7" id="KW-0472">Membrane</keyword>
<evidence type="ECO:0000313" key="9">
    <source>
        <dbReference type="EMBL" id="MBG6137336.1"/>
    </source>
</evidence>
<evidence type="ECO:0000256" key="2">
    <source>
        <dbReference type="ARBA" id="ARBA00022692"/>
    </source>
</evidence>
<comment type="subcellular location">
    <subcellularLocation>
        <location evidence="7">Cell membrane</location>
        <topology evidence="7">Multi-pass membrane protein</topology>
    </subcellularLocation>
    <subcellularLocation>
        <location evidence="1">Membrane</location>
        <topology evidence="1">Multi-pass membrane protein</topology>
    </subcellularLocation>
</comment>
<dbReference type="InterPro" id="IPR002033">
    <property type="entry name" value="TatC"/>
</dbReference>
<dbReference type="NCBIfam" id="TIGR00945">
    <property type="entry name" value="tatC"/>
    <property type="match status" value="1"/>
</dbReference>
<comment type="subunit">
    <text evidence="7">The Tat system comprises two distinct complexes: a TatABC complex, containing multiple copies of TatA, TatB and TatC subunits, and a separate TatA complex, containing only TatA subunits. Substrates initially bind to the TatABC complex, which probably triggers association of the separate TatA complex to form the active translocon.</text>
</comment>
<keyword evidence="5 7" id="KW-0811">Translocation</keyword>
<dbReference type="GO" id="GO:0065002">
    <property type="term" value="P:intracellular protein transmembrane transport"/>
    <property type="evidence" value="ECO:0007669"/>
    <property type="project" value="TreeGrafter"/>
</dbReference>
<reference evidence="9" key="1">
    <citation type="submission" date="2020-11" db="EMBL/GenBank/DDBJ databases">
        <title>Sequencing the genomes of 1000 actinobacteria strains.</title>
        <authorList>
            <person name="Klenk H.-P."/>
        </authorList>
    </citation>
    <scope>NUCLEOTIDE SEQUENCE</scope>
    <source>
        <strain evidence="9">DSM 45356</strain>
    </source>
</reference>
<comment type="function">
    <text evidence="7">Part of the twin-arginine translocation (Tat) system that transports large folded proteins containing a characteristic twin-arginine motif in their signal peptide across membranes. Together with TatB, TatC is part of a receptor directly interacting with Tat signal peptides.</text>
</comment>
<evidence type="ECO:0000256" key="5">
    <source>
        <dbReference type="ARBA" id="ARBA00023010"/>
    </source>
</evidence>
<feature type="transmembrane region" description="Helical" evidence="7">
    <location>
        <begin position="184"/>
        <end position="202"/>
    </location>
</feature>
<dbReference type="PRINTS" id="PR01840">
    <property type="entry name" value="TATCFAMILY"/>
</dbReference>
<dbReference type="Pfam" id="PF00902">
    <property type="entry name" value="TatC"/>
    <property type="match status" value="1"/>
</dbReference>
<keyword evidence="10" id="KW-1185">Reference proteome</keyword>
<dbReference type="PANTHER" id="PTHR30371:SF0">
    <property type="entry name" value="SEC-INDEPENDENT PROTEIN TRANSLOCASE PROTEIN TATC, CHLOROPLASTIC-RELATED"/>
    <property type="match status" value="1"/>
</dbReference>
<feature type="transmembrane region" description="Helical" evidence="7">
    <location>
        <begin position="148"/>
        <end position="172"/>
    </location>
</feature>
<evidence type="ECO:0000256" key="8">
    <source>
        <dbReference type="SAM" id="MobiDB-lite"/>
    </source>
</evidence>
<dbReference type="Proteomes" id="UP000622552">
    <property type="component" value="Unassembled WGS sequence"/>
</dbReference>
<keyword evidence="7" id="KW-1003">Cell membrane</keyword>
<keyword evidence="3 7" id="KW-0653">Protein transport</keyword>
<feature type="transmembrane region" description="Helical" evidence="7">
    <location>
        <begin position="69"/>
        <end position="90"/>
    </location>
</feature>
<feature type="transmembrane region" description="Helical" evidence="7">
    <location>
        <begin position="102"/>
        <end position="124"/>
    </location>
</feature>
<evidence type="ECO:0000256" key="7">
    <source>
        <dbReference type="HAMAP-Rule" id="MF_00902"/>
    </source>
</evidence>
<comment type="caution">
    <text evidence="9">The sequence shown here is derived from an EMBL/GenBank/DDBJ whole genome shotgun (WGS) entry which is preliminary data.</text>
</comment>
<organism evidence="9 10">
    <name type="scientific">Longispora fulva</name>
    <dbReference type="NCBI Taxonomy" id="619741"/>
    <lineage>
        <taxon>Bacteria</taxon>
        <taxon>Bacillati</taxon>
        <taxon>Actinomycetota</taxon>
        <taxon>Actinomycetes</taxon>
        <taxon>Micromonosporales</taxon>
        <taxon>Micromonosporaceae</taxon>
        <taxon>Longispora</taxon>
    </lineage>
</organism>
<keyword evidence="7" id="KW-0813">Transport</keyword>
<dbReference type="AlphaFoldDB" id="A0A8J7GG98"/>
<accession>A0A8J7GG98</accession>
<dbReference type="EMBL" id="JADOUF010000001">
    <property type="protein sequence ID" value="MBG6137336.1"/>
    <property type="molecule type" value="Genomic_DNA"/>
</dbReference>
<feature type="compositionally biased region" description="Basic and acidic residues" evidence="8">
    <location>
        <begin position="270"/>
        <end position="284"/>
    </location>
</feature>
<evidence type="ECO:0000256" key="1">
    <source>
        <dbReference type="ARBA" id="ARBA00004141"/>
    </source>
</evidence>
<comment type="similarity">
    <text evidence="7">Belongs to the TatC family.</text>
</comment>
<evidence type="ECO:0000256" key="3">
    <source>
        <dbReference type="ARBA" id="ARBA00022927"/>
    </source>
</evidence>
<evidence type="ECO:0000256" key="4">
    <source>
        <dbReference type="ARBA" id="ARBA00022989"/>
    </source>
</evidence>
<keyword evidence="4 7" id="KW-1133">Transmembrane helix</keyword>
<dbReference type="GO" id="GO:0033281">
    <property type="term" value="C:TAT protein transport complex"/>
    <property type="evidence" value="ECO:0007669"/>
    <property type="project" value="UniProtKB-UniRule"/>
</dbReference>
<feature type="region of interest" description="Disordered" evidence="8">
    <location>
        <begin position="240"/>
        <end position="284"/>
    </location>
</feature>
<dbReference type="GO" id="GO:0009977">
    <property type="term" value="F:proton motive force dependent protein transmembrane transporter activity"/>
    <property type="evidence" value="ECO:0007669"/>
    <property type="project" value="TreeGrafter"/>
</dbReference>
<evidence type="ECO:0000313" key="10">
    <source>
        <dbReference type="Proteomes" id="UP000622552"/>
    </source>
</evidence>
<evidence type="ECO:0000256" key="6">
    <source>
        <dbReference type="ARBA" id="ARBA00023136"/>
    </source>
</evidence>
<dbReference type="GO" id="GO:0043953">
    <property type="term" value="P:protein transport by the Tat complex"/>
    <property type="evidence" value="ECO:0007669"/>
    <property type="project" value="UniProtKB-UniRule"/>
</dbReference>
<protein>
    <recommendedName>
        <fullName evidence="7">Sec-independent protein translocase protein TatC</fullName>
    </recommendedName>
</protein>
<feature type="transmembrane region" description="Helical" evidence="7">
    <location>
        <begin position="208"/>
        <end position="230"/>
    </location>
</feature>